<feature type="region of interest" description="Disordered" evidence="1">
    <location>
        <begin position="330"/>
        <end position="359"/>
    </location>
</feature>
<feature type="compositionally biased region" description="Basic and acidic residues" evidence="1">
    <location>
        <begin position="1"/>
        <end position="20"/>
    </location>
</feature>
<feature type="compositionally biased region" description="Basic and acidic residues" evidence="1">
    <location>
        <begin position="994"/>
        <end position="1003"/>
    </location>
</feature>
<feature type="region of interest" description="Disordered" evidence="1">
    <location>
        <begin position="553"/>
        <end position="621"/>
    </location>
</feature>
<feature type="compositionally biased region" description="Basic and acidic residues" evidence="1">
    <location>
        <begin position="564"/>
        <end position="583"/>
    </location>
</feature>
<dbReference type="Proteomes" id="UP000241890">
    <property type="component" value="Unassembled WGS sequence"/>
</dbReference>
<dbReference type="Pfam" id="PF03765">
    <property type="entry name" value="CRAL_TRIO_N"/>
    <property type="match status" value="1"/>
</dbReference>
<dbReference type="SUPFAM" id="SSF46938">
    <property type="entry name" value="CRAL/TRIO N-terminal domain"/>
    <property type="match status" value="1"/>
</dbReference>
<dbReference type="InParanoid" id="A0A2R5G7X0"/>
<feature type="compositionally biased region" description="Polar residues" evidence="1">
    <location>
        <begin position="553"/>
        <end position="563"/>
    </location>
</feature>
<dbReference type="EMBL" id="BEYU01000006">
    <property type="protein sequence ID" value="GBG24583.1"/>
    <property type="molecule type" value="Genomic_DNA"/>
</dbReference>
<feature type="domain" description="CRAL-TRIO" evidence="3">
    <location>
        <begin position="111"/>
        <end position="269"/>
    </location>
</feature>
<dbReference type="SMART" id="SM01100">
    <property type="entry name" value="CRAL_TRIO_N"/>
    <property type="match status" value="1"/>
</dbReference>
<name>A0A2R5G7X0_9STRA</name>
<dbReference type="CDD" id="cd00170">
    <property type="entry name" value="SEC14"/>
    <property type="match status" value="1"/>
</dbReference>
<dbReference type="InterPro" id="IPR011074">
    <property type="entry name" value="CRAL/TRIO_N_dom"/>
</dbReference>
<dbReference type="PANTHER" id="PTHR31558:SF3">
    <property type="entry name" value="CW14 PROTEIN"/>
    <property type="match status" value="1"/>
</dbReference>
<feature type="region of interest" description="Disordered" evidence="1">
    <location>
        <begin position="940"/>
        <end position="1019"/>
    </location>
</feature>
<dbReference type="InterPro" id="IPR036865">
    <property type="entry name" value="CRAL-TRIO_dom_sf"/>
</dbReference>
<organism evidence="4 5">
    <name type="scientific">Hondaea fermentalgiana</name>
    <dbReference type="NCBI Taxonomy" id="2315210"/>
    <lineage>
        <taxon>Eukaryota</taxon>
        <taxon>Sar</taxon>
        <taxon>Stramenopiles</taxon>
        <taxon>Bigyra</taxon>
        <taxon>Labyrinthulomycetes</taxon>
        <taxon>Thraustochytrida</taxon>
        <taxon>Thraustochytriidae</taxon>
        <taxon>Hondaea</taxon>
    </lineage>
</organism>
<evidence type="ECO:0000313" key="4">
    <source>
        <dbReference type="EMBL" id="GBG24583.1"/>
    </source>
</evidence>
<dbReference type="SMART" id="SM00516">
    <property type="entry name" value="SEC14"/>
    <property type="match status" value="1"/>
</dbReference>
<dbReference type="PROSITE" id="PS50191">
    <property type="entry name" value="CRAL_TRIO"/>
    <property type="match status" value="1"/>
</dbReference>
<evidence type="ECO:0000256" key="1">
    <source>
        <dbReference type="SAM" id="MobiDB-lite"/>
    </source>
</evidence>
<reference evidence="4 5" key="1">
    <citation type="submission" date="2017-12" db="EMBL/GenBank/DDBJ databases">
        <title>Sequencing, de novo assembly and annotation of complete genome of a new Thraustochytrid species, strain FCC1311.</title>
        <authorList>
            <person name="Sedici K."/>
            <person name="Godart F."/>
            <person name="Aiese Cigliano R."/>
            <person name="Sanseverino W."/>
            <person name="Barakat M."/>
            <person name="Ortet P."/>
            <person name="Marechal E."/>
            <person name="Cagnac O."/>
            <person name="Amato A."/>
        </authorList>
    </citation>
    <scope>NUCLEOTIDE SEQUENCE [LARGE SCALE GENOMIC DNA]</scope>
</reference>
<dbReference type="InterPro" id="IPR036273">
    <property type="entry name" value="CRAL/TRIO_N_dom_sf"/>
</dbReference>
<protein>
    <submittedName>
        <fullName evidence="4">Phosphatidylinositol/phosphatidylcholine transfer protein SFH4</fullName>
    </submittedName>
</protein>
<feature type="region of interest" description="Disordered" evidence="1">
    <location>
        <begin position="485"/>
        <end position="517"/>
    </location>
</feature>
<feature type="compositionally biased region" description="Low complexity" evidence="1">
    <location>
        <begin position="584"/>
        <end position="597"/>
    </location>
</feature>
<accession>A0A2R5G7X0</accession>
<feature type="region of interest" description="Disordered" evidence="1">
    <location>
        <begin position="425"/>
        <end position="445"/>
    </location>
</feature>
<sequence>MAHLEPAGEAKAGEDARSEEEQGQGQGQELGGAEEAGDPVAQDKLDALRERLSSNAEACALVKSKDLQDASLGRFLRARDGDVDAAFAQMLNVLRWRREHKVDLILERDYEFVAQDRWGMAYWHGKDNFGRPILIIRGIRHDPTLFSTETTVRYLIWKLETKLTEPDVDDVVVIFDFINMGRHNLDMRLVRIMIPLLLNFYPERLGVCLVYPTLQIMWILWKMVSKAFDEKTEKKFVFVREQKRDNKFLRLIPADQLQTRFGGTSTAEFGTDLLGLIPPDSLVKGETSEGADDFAHHRRLQREMEDNDPQKGQKMWLLNGENQEGAKLDLGGEDLQQQAKTSGSRGATERMRPRGLSQDCVGPRAFASLSLDAESGAFDADVAVREYEGPIIDEDDDFRAFMDARDQDIDRFQVRLRYQVSHLCMDSPDSNSDDASSTISPASDSHTYGANNIHVSMSDVGTVATSRTTGAKRARIKQFFRRKVLRRRSDQTTKKKKKELAATSSLDQLLTKPPKDESTIASEIAEAAEAAAALQAARAQAEEDARILYTRLRSTSGSTSQQMHEQHVKAQSRPRMEGMEHRSLSSSNLLPQSPSRRGVGTPGRATSFRRSRRHRGSREEKVASLGFTPDKIKFVMEAGASMKRVPYDDPGRECNTWSPCSAARFMTRIGPDYKRKKLKEPSGSAIYDCVCMDVWSLQSKRPNIGSYMQLPTQHSQSTSGAGPGAPDAAAPLPELLIVNIMMPGYPPSGPFSKKRIDGPGQSIVLFAKLSNWAKENPEDPSVQLWSRFVHVYDGDKFRERLKMITRLENADEINLGRIERALLTKYNGTPWLVRPEYEFHKGEGYFEICIDFHRFAYFALSNAMPVLDRVFNAMIDCALIVQAEKDQEMPERVLVCATLRCLNLKEAPEIDLVALTDESKRKSSRLHGVGTSFIDRDGRVHSLAKHSQTPTSARRVSDVAEGNEPSPETSPANISNRNKESSVRADATTSRAAPEGKHAHDRAGLAASGKATSAGKSSGSARKLAPMLMTFVLLTLLAFLLASLYGSPSRPSLVEEETEVVEISE</sequence>
<comment type="caution">
    <text evidence="4">The sequence shown here is derived from an EMBL/GenBank/DDBJ whole genome shotgun (WGS) entry which is preliminary data.</text>
</comment>
<dbReference type="SUPFAM" id="SSF52087">
    <property type="entry name" value="CRAL/TRIO domain"/>
    <property type="match status" value="1"/>
</dbReference>
<dbReference type="InterPro" id="IPR009769">
    <property type="entry name" value="EDR2_C"/>
</dbReference>
<dbReference type="AlphaFoldDB" id="A0A2R5G7X0"/>
<feature type="compositionally biased region" description="Basic residues" evidence="1">
    <location>
        <begin position="607"/>
        <end position="616"/>
    </location>
</feature>
<dbReference type="PANTHER" id="PTHR31558">
    <property type="entry name" value="CW14 PROTEIN"/>
    <property type="match status" value="1"/>
</dbReference>
<feature type="region of interest" description="Disordered" evidence="1">
    <location>
        <begin position="1"/>
        <end position="43"/>
    </location>
</feature>
<feature type="compositionally biased region" description="Low complexity" evidence="1">
    <location>
        <begin position="1004"/>
        <end position="1019"/>
    </location>
</feature>
<dbReference type="Pfam" id="PF00650">
    <property type="entry name" value="CRAL_TRIO"/>
    <property type="match status" value="1"/>
</dbReference>
<keyword evidence="2" id="KW-1133">Transmembrane helix</keyword>
<keyword evidence="2" id="KW-0472">Membrane</keyword>
<dbReference type="OrthoDB" id="9970435at2759"/>
<feature type="compositionally biased region" description="Low complexity" evidence="1">
    <location>
        <begin position="426"/>
        <end position="437"/>
    </location>
</feature>
<evidence type="ECO:0000313" key="5">
    <source>
        <dbReference type="Proteomes" id="UP000241890"/>
    </source>
</evidence>
<proteinExistence type="predicted"/>
<feature type="compositionally biased region" description="Polar residues" evidence="1">
    <location>
        <begin position="966"/>
        <end position="976"/>
    </location>
</feature>
<evidence type="ECO:0000256" key="2">
    <source>
        <dbReference type="SAM" id="Phobius"/>
    </source>
</evidence>
<gene>
    <name evidence="4" type="ORF">FCC1311_060411</name>
</gene>
<feature type="transmembrane region" description="Helical" evidence="2">
    <location>
        <begin position="1024"/>
        <end position="1045"/>
    </location>
</feature>
<dbReference type="Gene3D" id="3.40.525.10">
    <property type="entry name" value="CRAL-TRIO lipid binding domain"/>
    <property type="match status" value="1"/>
</dbReference>
<evidence type="ECO:0000259" key="3">
    <source>
        <dbReference type="PROSITE" id="PS50191"/>
    </source>
</evidence>
<keyword evidence="5" id="KW-1185">Reference proteome</keyword>
<keyword evidence="2" id="KW-0812">Transmembrane</keyword>
<dbReference type="InterPro" id="IPR001251">
    <property type="entry name" value="CRAL-TRIO_dom"/>
</dbReference>
<feature type="compositionally biased region" description="Polar residues" evidence="1">
    <location>
        <begin position="335"/>
        <end position="345"/>
    </location>
</feature>
<dbReference type="Pfam" id="PF07059">
    <property type="entry name" value="EDR2_C"/>
    <property type="match status" value="1"/>
</dbReference>
<feature type="compositionally biased region" description="Polar residues" evidence="1">
    <location>
        <begin position="945"/>
        <end position="954"/>
    </location>
</feature>